<dbReference type="RefSeq" id="WP_029566848.1">
    <property type="nucleotide sequence ID" value="NZ_JNVC02000005.1"/>
</dbReference>
<evidence type="ECO:0000256" key="1">
    <source>
        <dbReference type="ARBA" id="ARBA00004496"/>
    </source>
</evidence>
<dbReference type="NCBIfam" id="NF005298">
    <property type="entry name" value="PRK06826.1"/>
    <property type="match status" value="1"/>
</dbReference>
<dbReference type="InterPro" id="IPR029460">
    <property type="entry name" value="DNAPol_HHH"/>
</dbReference>
<dbReference type="SMART" id="SM00481">
    <property type="entry name" value="POLIIIAc"/>
    <property type="match status" value="1"/>
</dbReference>
<dbReference type="InterPro" id="IPR003141">
    <property type="entry name" value="Pol/His_phosphatase_N"/>
</dbReference>
<evidence type="ECO:0000256" key="4">
    <source>
        <dbReference type="ARBA" id="ARBA00019114"/>
    </source>
</evidence>
<dbReference type="InterPro" id="IPR016195">
    <property type="entry name" value="Pol/histidinol_Pase-like"/>
</dbReference>
<organism evidence="12 13">
    <name type="scientific">Metabacillus indicus</name>
    <name type="common">Bacillus indicus</name>
    <dbReference type="NCBI Taxonomy" id="246786"/>
    <lineage>
        <taxon>Bacteria</taxon>
        <taxon>Bacillati</taxon>
        <taxon>Bacillota</taxon>
        <taxon>Bacilli</taxon>
        <taxon>Bacillales</taxon>
        <taxon>Bacillaceae</taxon>
        <taxon>Metabacillus</taxon>
    </lineage>
</organism>
<dbReference type="InterPro" id="IPR040982">
    <property type="entry name" value="DNA_pol3_finger"/>
</dbReference>
<proteinExistence type="inferred from homology"/>
<dbReference type="EMBL" id="JNVC02000005">
    <property type="protein sequence ID" value="KEZ51973.1"/>
    <property type="molecule type" value="Genomic_DNA"/>
</dbReference>
<keyword evidence="8" id="KW-0239">DNA-directed DNA polymerase</keyword>
<dbReference type="Gene3D" id="1.10.10.1600">
    <property type="entry name" value="Bacterial DNA polymerase III alpha subunit, thumb domain"/>
    <property type="match status" value="1"/>
</dbReference>
<dbReference type="InterPro" id="IPR004013">
    <property type="entry name" value="PHP_dom"/>
</dbReference>
<dbReference type="SUPFAM" id="SSF89550">
    <property type="entry name" value="PHP domain-like"/>
    <property type="match status" value="1"/>
</dbReference>
<dbReference type="STRING" id="246786.GS18_0212805"/>
<dbReference type="EC" id="2.7.7.7" evidence="3"/>
<keyword evidence="6 12" id="KW-0548">Nucleotidyltransferase</keyword>
<comment type="similarity">
    <text evidence="2">Belongs to the DNA polymerase type-C family. DnaE subfamily.</text>
</comment>
<keyword evidence="5 12" id="KW-0808">Transferase</keyword>
<dbReference type="InterPro" id="IPR004805">
    <property type="entry name" value="DnaE2/DnaE/PolC"/>
</dbReference>
<evidence type="ECO:0000256" key="3">
    <source>
        <dbReference type="ARBA" id="ARBA00012417"/>
    </source>
</evidence>
<accession>A0A084GXB1</accession>
<evidence type="ECO:0000256" key="10">
    <source>
        <dbReference type="ARBA" id="ARBA00049244"/>
    </source>
</evidence>
<evidence type="ECO:0000256" key="6">
    <source>
        <dbReference type="ARBA" id="ARBA00022695"/>
    </source>
</evidence>
<dbReference type="Pfam" id="PF01336">
    <property type="entry name" value="tRNA_anti-codon"/>
    <property type="match status" value="1"/>
</dbReference>
<dbReference type="OrthoDB" id="9803237at2"/>
<dbReference type="Pfam" id="PF14579">
    <property type="entry name" value="HHH_6"/>
    <property type="match status" value="1"/>
</dbReference>
<evidence type="ECO:0000256" key="5">
    <source>
        <dbReference type="ARBA" id="ARBA00022679"/>
    </source>
</evidence>
<keyword evidence="13" id="KW-1185">Reference proteome</keyword>
<dbReference type="Proteomes" id="UP000028549">
    <property type="component" value="Unassembled WGS sequence"/>
</dbReference>
<comment type="subcellular location">
    <subcellularLocation>
        <location evidence="1">Cytoplasm</location>
    </subcellularLocation>
</comment>
<comment type="caution">
    <text evidence="12">The sequence shown here is derived from an EMBL/GenBank/DDBJ whole genome shotgun (WGS) entry which is preliminary data.</text>
</comment>
<dbReference type="Gene3D" id="3.20.20.140">
    <property type="entry name" value="Metal-dependent hydrolases"/>
    <property type="match status" value="1"/>
</dbReference>
<reference evidence="12 13" key="1">
    <citation type="journal article" date="2005" name="Int. J. Syst. Evol. Microbiol.">
        <title>Bacillus cibi sp. nov., isolated from jeotgal, a traditional Korean fermented seafood.</title>
        <authorList>
            <person name="Yoon J.H."/>
            <person name="Lee C.H."/>
            <person name="Oh T.K."/>
        </authorList>
    </citation>
    <scope>NUCLEOTIDE SEQUENCE [LARGE SCALE GENOMIC DNA]</scope>
    <source>
        <strain evidence="12 13">DSM 16189</strain>
    </source>
</reference>
<dbReference type="InterPro" id="IPR011708">
    <property type="entry name" value="DNA_pol3_alpha_NTPase_dom"/>
</dbReference>
<evidence type="ECO:0000313" key="13">
    <source>
        <dbReference type="Proteomes" id="UP000028549"/>
    </source>
</evidence>
<dbReference type="CDD" id="cd04485">
    <property type="entry name" value="DnaE_OBF"/>
    <property type="match status" value="1"/>
</dbReference>
<keyword evidence="7" id="KW-0235">DNA replication</keyword>
<dbReference type="NCBIfam" id="NF004226">
    <property type="entry name" value="PRK05673.1"/>
    <property type="match status" value="1"/>
</dbReference>
<dbReference type="Pfam" id="PF07733">
    <property type="entry name" value="DNA_pol3_alpha"/>
    <property type="match status" value="1"/>
</dbReference>
<dbReference type="Gene3D" id="1.10.150.870">
    <property type="match status" value="1"/>
</dbReference>
<dbReference type="GO" id="GO:0003887">
    <property type="term" value="F:DNA-directed DNA polymerase activity"/>
    <property type="evidence" value="ECO:0007669"/>
    <property type="project" value="UniProtKB-KW"/>
</dbReference>
<evidence type="ECO:0000256" key="9">
    <source>
        <dbReference type="ARBA" id="ARBA00025611"/>
    </source>
</evidence>
<dbReference type="GO" id="GO:0006260">
    <property type="term" value="P:DNA replication"/>
    <property type="evidence" value="ECO:0007669"/>
    <property type="project" value="UniProtKB-KW"/>
</dbReference>
<evidence type="ECO:0000256" key="7">
    <source>
        <dbReference type="ARBA" id="ARBA00022705"/>
    </source>
</evidence>
<dbReference type="InterPro" id="IPR004365">
    <property type="entry name" value="NA-bd_OB_tRNA"/>
</dbReference>
<dbReference type="PANTHER" id="PTHR32294">
    <property type="entry name" value="DNA POLYMERASE III SUBUNIT ALPHA"/>
    <property type="match status" value="1"/>
</dbReference>
<dbReference type="GO" id="GO:0008408">
    <property type="term" value="F:3'-5' exonuclease activity"/>
    <property type="evidence" value="ECO:0007669"/>
    <property type="project" value="InterPro"/>
</dbReference>
<evidence type="ECO:0000256" key="8">
    <source>
        <dbReference type="ARBA" id="ARBA00022932"/>
    </source>
</evidence>
<dbReference type="PANTHER" id="PTHR32294:SF0">
    <property type="entry name" value="DNA POLYMERASE III SUBUNIT ALPHA"/>
    <property type="match status" value="1"/>
</dbReference>
<comment type="catalytic activity">
    <reaction evidence="10">
        <text>DNA(n) + a 2'-deoxyribonucleoside 5'-triphosphate = DNA(n+1) + diphosphate</text>
        <dbReference type="Rhea" id="RHEA:22508"/>
        <dbReference type="Rhea" id="RHEA-COMP:17339"/>
        <dbReference type="Rhea" id="RHEA-COMP:17340"/>
        <dbReference type="ChEBI" id="CHEBI:33019"/>
        <dbReference type="ChEBI" id="CHEBI:61560"/>
        <dbReference type="ChEBI" id="CHEBI:173112"/>
        <dbReference type="EC" id="2.7.7.7"/>
    </reaction>
</comment>
<dbReference type="InterPro" id="IPR041931">
    <property type="entry name" value="DNA_pol3_alpha_thumb_dom"/>
</dbReference>
<evidence type="ECO:0000256" key="2">
    <source>
        <dbReference type="ARBA" id="ARBA00009496"/>
    </source>
</evidence>
<name>A0A084GXB1_METID</name>
<gene>
    <name evidence="12" type="primary">dnaE</name>
    <name evidence="12" type="ORF">GS18_0212805</name>
</gene>
<evidence type="ECO:0000259" key="11">
    <source>
        <dbReference type="SMART" id="SM00481"/>
    </source>
</evidence>
<dbReference type="GO" id="GO:0005737">
    <property type="term" value="C:cytoplasm"/>
    <property type="evidence" value="ECO:0007669"/>
    <property type="project" value="UniProtKB-SubCell"/>
</dbReference>
<evidence type="ECO:0000313" key="12">
    <source>
        <dbReference type="EMBL" id="KEZ51973.1"/>
    </source>
</evidence>
<dbReference type="Pfam" id="PF17657">
    <property type="entry name" value="DNA_pol3_finger"/>
    <property type="match status" value="1"/>
</dbReference>
<dbReference type="Pfam" id="PF02811">
    <property type="entry name" value="PHP"/>
    <property type="match status" value="1"/>
</dbReference>
<dbReference type="AlphaFoldDB" id="A0A084GXB1"/>
<sequence length="1120" mass="125676">MPFVHLQVQSAYSLLNSSARIDRLVEKTAAHGAKSLAITDFHTMYGAVAFYKTCMKHGIKPIIGLIASVTLEEQGASGGYPLVLLAKNNEGYRNLIKISSVLQTRSPEGIKSRWMKSYSSGIIGLTPGDKGLVEQAVLSGDKEEAEKTLLLYKSLFHEGDFYLSLQNHSLHTDKELQKGILELSGKTGVPAAAANNVHYIEKEDAFAHNCLLAIKNGAKLEDDSDFALPSNQYYLKSPAEMAELFRDCPEALENTLKIADMCQVTMELGQTRLPKYPSPDGQPADEYLERLCLSGLKERFGDPPDSYYKRLDYELNVIREMKFSDYFLIVWDFMKYAHDNRILTGPGRGSAAGSLVAYVLRITDVDPIEHRLLFERFLNPERINMPDIDIDFPDSKRDEIISYVAEKYGAMHAAQIVTFGTLAAKASLRDVGRVMGASAKEADVLAKLIPSKPGSTLEQVFSESKDLQQLLNESDLYRRIFETAVKLEGLPRHTSTHAAGMVLSSQPLTDIVPIQEGHNGIYLTQFSMDYLEDLGLLKMDFLGLRNLTLIEQITGLIERHEKKRIDFARISYADDKTFDLLGKGDTTGVFQLESDGMRSVLKRLKPTDLEDIVAVNALYRPGPMENIPLYIRRKHLEEKIEYPHPDLLPILQTTNGVIVYQEQIMEIASKMAGFSLGEADLLRRAVGKKQKEILDREREHFVSGCLNNGYDRTSANHIYDLIVKFANYGFNRSHAVAYSMISFQLAYLKAHYPVYFTAALLTSVIGNDEKTAQYIREAKQHGVTVLPPSINRSEYPFLVENGNIRFSLNAIKSVGVNAVKEIYAARKKKAFSDLFDFCTRVSMKTVNRRVVESLIFSGAMDEFGMERSTLLASLDLAIEHAALFSTDDENQFDLFLEEEEFSIKPKYIEVEPFKTEEKLKFEKESLGFYFSSHPASAHLPLFQRAGVLPLSEAVLGGQKKVKVGVFISAMRTIRTKKGEVMAFLALSDESGDLEAVAFPNVYTKARNLLDQGNVVILTGKMENRSDRTQLIISEAETVDDLKKRAKTLFLKIEELHLAEGKLQTVQNTLKKHRGTTPVILYYEKEKKSVRLPDEYNTEASAACLSELRNLLGEKNAAVKE</sequence>
<comment type="function">
    <text evidence="9">DNA polymerase III is a complex, multichain enzyme responsible for most of the replicative synthesis in bacteria. This DNA polymerase also exhibits 3' to 5' exonuclease activity. The alpha chain is the DNA polymerase.</text>
</comment>
<dbReference type="NCBIfam" id="TIGR00594">
    <property type="entry name" value="polc"/>
    <property type="match status" value="1"/>
</dbReference>
<feature type="domain" description="Polymerase/histidinol phosphatase N-terminal" evidence="11">
    <location>
        <begin position="4"/>
        <end position="71"/>
    </location>
</feature>
<dbReference type="GO" id="GO:0003676">
    <property type="term" value="F:nucleic acid binding"/>
    <property type="evidence" value="ECO:0007669"/>
    <property type="project" value="InterPro"/>
</dbReference>
<protein>
    <recommendedName>
        <fullName evidence="4">DNA polymerase III subunit alpha</fullName>
        <ecNumber evidence="3">2.7.7.7</ecNumber>
    </recommendedName>
</protein>